<reference evidence="9" key="1">
    <citation type="submission" date="2021-04" db="EMBL/GenBank/DDBJ databases">
        <title>Genome based classification of Actinospica acidithermotolerans sp. nov., an actinobacterium isolated from an Indonesian hot spring.</title>
        <authorList>
            <person name="Kusuma A.B."/>
            <person name="Putra K.E."/>
            <person name="Nafisah S."/>
            <person name="Loh J."/>
            <person name="Nouioui I."/>
            <person name="Goodfellow M."/>
        </authorList>
    </citation>
    <scope>NUCLEOTIDE SEQUENCE</scope>
    <source>
        <strain evidence="9">CSCA 57</strain>
    </source>
</reference>
<evidence type="ECO:0000313" key="10">
    <source>
        <dbReference type="Proteomes" id="UP000675781"/>
    </source>
</evidence>
<protein>
    <submittedName>
        <fullName evidence="9">Glycosyltransferase</fullName>
        <ecNumber evidence="9">2.4.-.-</ecNumber>
    </submittedName>
</protein>
<evidence type="ECO:0000256" key="2">
    <source>
        <dbReference type="ARBA" id="ARBA00022676"/>
    </source>
</evidence>
<proteinExistence type="predicted"/>
<dbReference type="GO" id="GO:0016020">
    <property type="term" value="C:membrane"/>
    <property type="evidence" value="ECO:0007669"/>
    <property type="project" value="UniProtKB-SubCell"/>
</dbReference>
<dbReference type="Pfam" id="PF13632">
    <property type="entry name" value="Glyco_trans_2_3"/>
    <property type="match status" value="1"/>
</dbReference>
<evidence type="ECO:0000313" key="9">
    <source>
        <dbReference type="EMBL" id="MBR7836388.1"/>
    </source>
</evidence>
<dbReference type="GO" id="GO:0016757">
    <property type="term" value="F:glycosyltransferase activity"/>
    <property type="evidence" value="ECO:0007669"/>
    <property type="project" value="UniProtKB-KW"/>
</dbReference>
<gene>
    <name evidence="9" type="ORF">KDL01_24130</name>
</gene>
<keyword evidence="6 7" id="KW-0472">Membrane</keyword>
<dbReference type="RefSeq" id="WP_212530865.1">
    <property type="nucleotide sequence ID" value="NZ_JAGSOG010000139.1"/>
</dbReference>
<dbReference type="PANTHER" id="PTHR43867:SF2">
    <property type="entry name" value="CELLULOSE SYNTHASE CATALYTIC SUBUNIT A [UDP-FORMING]"/>
    <property type="match status" value="1"/>
</dbReference>
<feature type="domain" description="Glycosyltransferase 2-like" evidence="8">
    <location>
        <begin position="220"/>
        <end position="405"/>
    </location>
</feature>
<dbReference type="InterPro" id="IPR001173">
    <property type="entry name" value="Glyco_trans_2-like"/>
</dbReference>
<feature type="transmembrane region" description="Helical" evidence="7">
    <location>
        <begin position="389"/>
        <end position="413"/>
    </location>
</feature>
<feature type="transmembrane region" description="Helical" evidence="7">
    <location>
        <begin position="490"/>
        <end position="513"/>
    </location>
</feature>
<evidence type="ECO:0000256" key="5">
    <source>
        <dbReference type="ARBA" id="ARBA00022989"/>
    </source>
</evidence>
<dbReference type="SUPFAM" id="SSF53448">
    <property type="entry name" value="Nucleotide-diphospho-sugar transferases"/>
    <property type="match status" value="1"/>
</dbReference>
<dbReference type="Gene3D" id="3.90.550.10">
    <property type="entry name" value="Spore Coat Polysaccharide Biosynthesis Protein SpsA, Chain A"/>
    <property type="match status" value="1"/>
</dbReference>
<dbReference type="AlphaFoldDB" id="A0A941ETX4"/>
<feature type="transmembrane region" description="Helical" evidence="7">
    <location>
        <begin position="90"/>
        <end position="107"/>
    </location>
</feature>
<evidence type="ECO:0000256" key="3">
    <source>
        <dbReference type="ARBA" id="ARBA00022679"/>
    </source>
</evidence>
<keyword evidence="3 9" id="KW-0808">Transferase</keyword>
<feature type="transmembrane region" description="Helical" evidence="7">
    <location>
        <begin position="519"/>
        <end position="540"/>
    </location>
</feature>
<name>A0A941ETX4_9ACTN</name>
<organism evidence="9 10">
    <name type="scientific">Actinospica durhamensis</name>
    <dbReference type="NCBI Taxonomy" id="1508375"/>
    <lineage>
        <taxon>Bacteria</taxon>
        <taxon>Bacillati</taxon>
        <taxon>Actinomycetota</taxon>
        <taxon>Actinomycetes</taxon>
        <taxon>Catenulisporales</taxon>
        <taxon>Actinospicaceae</taxon>
        <taxon>Actinospica</taxon>
    </lineage>
</organism>
<keyword evidence="10" id="KW-1185">Reference proteome</keyword>
<evidence type="ECO:0000259" key="8">
    <source>
        <dbReference type="Pfam" id="PF13632"/>
    </source>
</evidence>
<sequence>MSEVLGRRRARTGRFRLHSSGGSGFPIATRPAADPAATRQDEGGLLPVPPNDWEKYSYAKRGNKALLIFSSMSFLALVYSQILMTRLSPWMWSYVPFLGFTIIYFLISQFNTATAPEFDLAGHRELAGAWAPEAYPAVDVLLPVCGEPVEVLRNTWENVAALREHYRGRVTAYVLDDSSSPKLQKMAGEFGFVYAGRANRGWFKKAGNLLYGYRISHAPYILLLDADFAPRPDFLDEVLPHMEADSTIGIVQSPQFFRVLDQQSWLERGAGAVQELFYRNIQTSLSTYDGAICVGTCAVYRRAALEANGGMTLIEHSEDVHTGFDLYRKGWRLKYLPLALSTGVCPDNVAAYVNQQYRWCSGNMSMLGSKKFWGTPLPWRVRLSYLSGFFYYVHTALATFIVPMVPIALMVFWPGEMQVRNLIWVIPGLIYAGLLFPLWHRVPYRLEAYAARMIYGWAHVFTIWDVLRRNRMGWQPTGSSSKKQGRNRRFWIGMVGWTGVSAAVWVGTALWRMKNGDPIDYALFLASGLFYAATAARVFLQPKKAEA</sequence>
<dbReference type="EMBL" id="JAGSOG010000139">
    <property type="protein sequence ID" value="MBR7836388.1"/>
    <property type="molecule type" value="Genomic_DNA"/>
</dbReference>
<comment type="subcellular location">
    <subcellularLocation>
        <location evidence="1">Membrane</location>
        <topology evidence="1">Multi-pass membrane protein</topology>
    </subcellularLocation>
</comment>
<dbReference type="Proteomes" id="UP000675781">
    <property type="component" value="Unassembled WGS sequence"/>
</dbReference>
<dbReference type="InterPro" id="IPR050321">
    <property type="entry name" value="Glycosyltr_2/OpgH_subfam"/>
</dbReference>
<evidence type="ECO:0000256" key="6">
    <source>
        <dbReference type="ARBA" id="ARBA00023136"/>
    </source>
</evidence>
<evidence type="ECO:0000256" key="7">
    <source>
        <dbReference type="SAM" id="Phobius"/>
    </source>
</evidence>
<accession>A0A941ETX4</accession>
<dbReference type="EC" id="2.4.-.-" evidence="9"/>
<keyword evidence="4 7" id="KW-0812">Transmembrane</keyword>
<feature type="transmembrane region" description="Helical" evidence="7">
    <location>
        <begin position="419"/>
        <end position="439"/>
    </location>
</feature>
<keyword evidence="2 9" id="KW-0328">Glycosyltransferase</keyword>
<feature type="transmembrane region" description="Helical" evidence="7">
    <location>
        <begin position="65"/>
        <end position="84"/>
    </location>
</feature>
<dbReference type="PANTHER" id="PTHR43867">
    <property type="entry name" value="CELLULOSE SYNTHASE CATALYTIC SUBUNIT A [UDP-FORMING]"/>
    <property type="match status" value="1"/>
</dbReference>
<evidence type="ECO:0000256" key="1">
    <source>
        <dbReference type="ARBA" id="ARBA00004141"/>
    </source>
</evidence>
<keyword evidence="5 7" id="KW-1133">Transmembrane helix</keyword>
<comment type="caution">
    <text evidence="9">The sequence shown here is derived from an EMBL/GenBank/DDBJ whole genome shotgun (WGS) entry which is preliminary data.</text>
</comment>
<evidence type="ECO:0000256" key="4">
    <source>
        <dbReference type="ARBA" id="ARBA00022692"/>
    </source>
</evidence>
<dbReference type="CDD" id="cd06421">
    <property type="entry name" value="CESA_CelA_like"/>
    <property type="match status" value="1"/>
</dbReference>
<dbReference type="InterPro" id="IPR029044">
    <property type="entry name" value="Nucleotide-diphossugar_trans"/>
</dbReference>